<accession>A0A6J7CG53</accession>
<protein>
    <submittedName>
        <fullName evidence="1">Unannotated protein</fullName>
    </submittedName>
</protein>
<name>A0A6J7CG53_9ZZZZ</name>
<reference evidence="1" key="1">
    <citation type="submission" date="2020-05" db="EMBL/GenBank/DDBJ databases">
        <authorList>
            <person name="Chiriac C."/>
            <person name="Salcher M."/>
            <person name="Ghai R."/>
            <person name="Kavagutti S V."/>
        </authorList>
    </citation>
    <scope>NUCLEOTIDE SEQUENCE</scope>
</reference>
<evidence type="ECO:0000313" key="1">
    <source>
        <dbReference type="EMBL" id="CAB4856611.1"/>
    </source>
</evidence>
<sequence length="78" mass="8350">MGLNKGANIFEQTFGQLRVVGVNLAGTLCTEDHKAVFVVNFVQQLVNRRVGDAFRNSRNARHVGPLDAVAAGPDGLDS</sequence>
<gene>
    <name evidence="1" type="ORF">UFOPK3401_00001</name>
</gene>
<dbReference type="EMBL" id="CAFBLM010000001">
    <property type="protein sequence ID" value="CAB4856611.1"/>
    <property type="molecule type" value="Genomic_DNA"/>
</dbReference>
<dbReference type="AlphaFoldDB" id="A0A6J7CG53"/>
<proteinExistence type="predicted"/>
<organism evidence="1">
    <name type="scientific">freshwater metagenome</name>
    <dbReference type="NCBI Taxonomy" id="449393"/>
    <lineage>
        <taxon>unclassified sequences</taxon>
        <taxon>metagenomes</taxon>
        <taxon>ecological metagenomes</taxon>
    </lineage>
</organism>